<feature type="region of interest" description="Disordered" evidence="1">
    <location>
        <begin position="141"/>
        <end position="161"/>
    </location>
</feature>
<feature type="region of interest" description="Disordered" evidence="1">
    <location>
        <begin position="57"/>
        <end position="117"/>
    </location>
</feature>
<dbReference type="GeneID" id="13446232"/>
<dbReference type="VEuPathDB" id="ToxoDB:NCLIV_006500"/>
<proteinExistence type="predicted"/>
<gene>
    <name evidence="2" type="ORF">NCLIV_006500</name>
</gene>
<keyword evidence="3" id="KW-1185">Reference proteome</keyword>
<dbReference type="eggNOG" id="ENOG502R05I">
    <property type="taxonomic scope" value="Eukaryota"/>
</dbReference>
<accession>F0V8Y3</accession>
<feature type="region of interest" description="Disordered" evidence="1">
    <location>
        <begin position="1370"/>
        <end position="1404"/>
    </location>
</feature>
<feature type="region of interest" description="Disordered" evidence="1">
    <location>
        <begin position="177"/>
        <end position="279"/>
    </location>
</feature>
<dbReference type="InParanoid" id="F0V8Y3"/>
<evidence type="ECO:0000313" key="3">
    <source>
        <dbReference type="Proteomes" id="UP000007494"/>
    </source>
</evidence>
<protein>
    <submittedName>
        <fullName evidence="2">Uncharacterized protein</fullName>
    </submittedName>
</protein>
<feature type="region of interest" description="Disordered" evidence="1">
    <location>
        <begin position="948"/>
        <end position="1038"/>
    </location>
</feature>
<feature type="region of interest" description="Disordered" evidence="1">
    <location>
        <begin position="419"/>
        <end position="457"/>
    </location>
</feature>
<reference evidence="3" key="1">
    <citation type="journal article" date="2012" name="PLoS Pathog.">
        <title>Comparative genomics of the apicomplexan parasites Toxoplasma gondii and Neospora caninum: Coccidia differing in host range and transmission strategy.</title>
        <authorList>
            <person name="Reid A.J."/>
            <person name="Vermont S.J."/>
            <person name="Cotton J.A."/>
            <person name="Harris D."/>
            <person name="Hill-Cawthorne G.A."/>
            <person name="Konen-Waisman S."/>
            <person name="Latham S.M."/>
            <person name="Mourier T."/>
            <person name="Norton R."/>
            <person name="Quail M.A."/>
            <person name="Sanders M."/>
            <person name="Shanmugam D."/>
            <person name="Sohal A."/>
            <person name="Wasmuth J.D."/>
            <person name="Brunk B."/>
            <person name="Grigg M.E."/>
            <person name="Howard J.C."/>
            <person name="Parkinson J."/>
            <person name="Roos D.S."/>
            <person name="Trees A.J."/>
            <person name="Berriman M."/>
            <person name="Pain A."/>
            <person name="Wastling J.M."/>
        </authorList>
    </citation>
    <scope>NUCLEOTIDE SEQUENCE [LARGE SCALE GENOMIC DNA]</scope>
    <source>
        <strain evidence="3">Liverpool</strain>
    </source>
</reference>
<feature type="compositionally biased region" description="Low complexity" evidence="1">
    <location>
        <begin position="974"/>
        <end position="997"/>
    </location>
</feature>
<feature type="compositionally biased region" description="Basic and acidic residues" evidence="1">
    <location>
        <begin position="87"/>
        <end position="104"/>
    </location>
</feature>
<dbReference type="EMBL" id="FR823382">
    <property type="protein sequence ID" value="CBZ50174.1"/>
    <property type="molecule type" value="Genomic_DNA"/>
</dbReference>
<feature type="region of interest" description="Disordered" evidence="1">
    <location>
        <begin position="913"/>
        <end position="935"/>
    </location>
</feature>
<feature type="compositionally biased region" description="Basic and acidic residues" evidence="1">
    <location>
        <begin position="1088"/>
        <end position="1100"/>
    </location>
</feature>
<sequence length="1404" mass="153508">MEAARHGEALSGSGTLQDGEWGRGGAETLALKPSSATDRQITHESPVHFSVFLSRPFRPTCERTGGKTTCPPSASPTPRETGLSGQSRREGDTSSRTAVDEGRHVSCTRTSPLNLSPACASMGIPSASSYGVPDKRIGREASRAEVSPGNGPAQRQQGPGLSPRAFAAVSALNASADAAGSRPRSAASHGAPSKQARPVSAPAPWAPVGSAAWDSPGKVRFRVPKAGSQKRQGFAQSWRLTNHGTETQKSPPCSPLDMGSQGRRPSSGLRGESHLPEAQQRELHADLRRLLVGKAREDLEGPQHCGRLKPLEEALLLHKLALSRSLAFLNQLKEKLRRQTEDADPVGAFFAPLRRVREHKNRASAPPSPATFPAPPFAVCSGETGLSPPVLWLKHSLFRLCGDTGGLSRRLETVAVKRSVSLEQSEEHPDKKGRKRDDAEHLKKTGEGEHATKADMERSLRQTQAEIASRLKENHPHDPDIDTVLLNFQELRPDAVAEDFLRDVRLALRHLLSTSRREDVWAVVALETLVKGLVLTLDREIVAHQNYMSQLEHLVVSHRSREAELLSVQMRNQELQCLVDSVKRLKQEEDAKHEQEKHALRHQIQKLVTEIDRLTPNEEVVEKTRDLMTEVENALETHSSECMHQQGLLEGLTKTLSSLVVGKGETVSSLRDKKAGRVVELANGELEFRTCDVQEASASVREEDLGYPDPSTPVKLRWKYLRRLLLKYRAVDQAPLGLPDLLVHIERIYDFKTAQDLAASPASSAAHASPVAGARESKGCPYPRPRLSLVDAWVEFETEEFGLVSQAEKKIVRLLSAINKLIHQAGGATDSLPTEIQLFARFLGFCELSSYYPLPVLSVFLFVRQQCSRWRKEKLNSVSLLLRSRQQRRERSKQVERQQHKLLQEVMKEKRLEIARGKPPLADSRVPPGVSSPMKEEIDNLFGQSLLSRSKPIDRPSSQPSFLSPPTASLQKTSSFSSSSSASSSSSSSSFSSSSLSPFPLDRSSGVEAAAGKSVAGLDAGHQEEREDGEEEDLIPPPHLVSASVGFAAAVEGLRGLPTPRWDCLLEALGTQIVFWSPRSSACPEPAGEQRERPEAHETAGEAGDENAARRLEGRRGFQAEREASASRERKEKLLRVFLREKFVVEFPGALEQKRKEAKLRRKQSAPEEAQVALELSHAEVEMVLARSGLLLSKEVWRSLLDPVSEGSVTFGDCILAPANKGGDSAKLRGLLDDAYLPVTAVLKTVVETYVAQFQESMATPMSRFRAAIAAKGSSIFSRAEFRQVLKTIDAGVSTEASNALFNECQKLRRACTVDSQAASLVSSDFLDFCQDAIPEPVFYAGAFAQGHFFAPSRAATALAPVNLMSVREDIPAPAKKRRRGGKSAGSGPRPVTAGKSRSALARS</sequence>
<feature type="region of interest" description="Disordered" evidence="1">
    <location>
        <begin position="1079"/>
        <end position="1110"/>
    </location>
</feature>
<name>F0V8Y3_NEOCL</name>
<feature type="compositionally biased region" description="Polar residues" evidence="1">
    <location>
        <begin position="956"/>
        <end position="973"/>
    </location>
</feature>
<dbReference type="RefSeq" id="XP_003880209.1">
    <property type="nucleotide sequence ID" value="XM_003880160.1"/>
</dbReference>
<dbReference type="Proteomes" id="UP000007494">
    <property type="component" value="Chromosome II"/>
</dbReference>
<feature type="compositionally biased region" description="Basic and acidic residues" evidence="1">
    <location>
        <begin position="425"/>
        <end position="457"/>
    </location>
</feature>
<dbReference type="OrthoDB" id="413590at2759"/>
<feature type="compositionally biased region" description="Polar residues" evidence="1">
    <location>
        <begin position="66"/>
        <end position="86"/>
    </location>
</feature>
<evidence type="ECO:0000256" key="1">
    <source>
        <dbReference type="SAM" id="MobiDB-lite"/>
    </source>
</evidence>
<organism evidence="2 3">
    <name type="scientific">Neospora caninum (strain Liverpool)</name>
    <dbReference type="NCBI Taxonomy" id="572307"/>
    <lineage>
        <taxon>Eukaryota</taxon>
        <taxon>Sar</taxon>
        <taxon>Alveolata</taxon>
        <taxon>Apicomplexa</taxon>
        <taxon>Conoidasida</taxon>
        <taxon>Coccidia</taxon>
        <taxon>Eucoccidiorida</taxon>
        <taxon>Eimeriorina</taxon>
        <taxon>Sarcocystidae</taxon>
        <taxon>Neospora</taxon>
    </lineage>
</organism>
<feature type="region of interest" description="Disordered" evidence="1">
    <location>
        <begin position="1"/>
        <end position="43"/>
    </location>
</feature>
<evidence type="ECO:0000313" key="2">
    <source>
        <dbReference type="EMBL" id="CBZ50174.1"/>
    </source>
</evidence>
<feature type="compositionally biased region" description="Polar residues" evidence="1">
    <location>
        <begin position="229"/>
        <end position="251"/>
    </location>
</feature>